<dbReference type="AlphaFoldDB" id="A0AB38YEQ4"/>
<dbReference type="RefSeq" id="WP_304994794.1">
    <property type="nucleotide sequence ID" value="NZ_CP101717.1"/>
</dbReference>
<protein>
    <submittedName>
        <fullName evidence="1">Uncharacterized protein</fullName>
    </submittedName>
</protein>
<reference evidence="1" key="1">
    <citation type="submission" date="2022-07" db="EMBL/GenBank/DDBJ databases">
        <title>Complete genome sequence of Salinispirillum sp. LH10-3-1 capable of multiple carbohydrate inversion isolated from a soda lake.</title>
        <authorList>
            <person name="Liu J."/>
            <person name="Zhai Y."/>
            <person name="Zhang H."/>
            <person name="Yang H."/>
            <person name="Qu J."/>
            <person name="Li J."/>
        </authorList>
    </citation>
    <scope>NUCLEOTIDE SEQUENCE</scope>
    <source>
        <strain evidence="1">LH 10-3-1</strain>
    </source>
</reference>
<accession>A0AB38YEQ4</accession>
<gene>
    <name evidence="1" type="ORF">NFC81_12425</name>
</gene>
<dbReference type="PROSITE" id="PS51257">
    <property type="entry name" value="PROKAR_LIPOPROTEIN"/>
    <property type="match status" value="1"/>
</dbReference>
<organism evidence="1">
    <name type="scientific">Salinispirillum sp. LH 10-3-1</name>
    <dbReference type="NCBI Taxonomy" id="2952525"/>
    <lineage>
        <taxon>Bacteria</taxon>
        <taxon>Pseudomonadati</taxon>
        <taxon>Pseudomonadota</taxon>
        <taxon>Gammaproteobacteria</taxon>
        <taxon>Oceanospirillales</taxon>
        <taxon>Saccharospirillaceae</taxon>
        <taxon>Salinispirillum</taxon>
    </lineage>
</organism>
<evidence type="ECO:0000313" key="1">
    <source>
        <dbReference type="EMBL" id="WLD57509.1"/>
    </source>
</evidence>
<dbReference type="EMBL" id="CP101717">
    <property type="protein sequence ID" value="WLD57509.1"/>
    <property type="molecule type" value="Genomic_DNA"/>
</dbReference>
<proteinExistence type="predicted"/>
<name>A0AB38YEQ4_9GAMM</name>
<sequence>MKRIIQAAAAAAVIGLTGCSTIEFQNSNASATNEQYNYWHHNVALSLYELSEPVNLDNCNSNTWSSATVEKDLIKGLAGSVDNFVIFVDVWDPWSVDLKCGN</sequence>